<evidence type="ECO:0000256" key="1">
    <source>
        <dbReference type="ARBA" id="ARBA00008142"/>
    </source>
</evidence>
<evidence type="ECO:0000313" key="5">
    <source>
        <dbReference type="Proteomes" id="UP000681720"/>
    </source>
</evidence>
<accession>A0A8S3DC88</accession>
<dbReference type="EMBL" id="CAJOBJ010193870">
    <property type="protein sequence ID" value="CAF4962734.1"/>
    <property type="molecule type" value="Genomic_DNA"/>
</dbReference>
<dbReference type="InterPro" id="IPR036850">
    <property type="entry name" value="NDK-like_dom_sf"/>
</dbReference>
<dbReference type="GO" id="GO:0003341">
    <property type="term" value="P:cilium movement"/>
    <property type="evidence" value="ECO:0007669"/>
    <property type="project" value="TreeGrafter"/>
</dbReference>
<dbReference type="PANTHER" id="PTHR46161">
    <property type="entry name" value="NUCLEOSIDE DIPHOSPHATE KINASE"/>
    <property type="match status" value="1"/>
</dbReference>
<dbReference type="Gene3D" id="3.30.70.141">
    <property type="entry name" value="Nucleoside diphosphate kinase-like domain"/>
    <property type="match status" value="1"/>
</dbReference>
<proteinExistence type="inferred from homology"/>
<dbReference type="SUPFAM" id="SSF54919">
    <property type="entry name" value="Nucleoside diphosphate kinase, NDK"/>
    <property type="match status" value="1"/>
</dbReference>
<sequence>MDFSKHGIFVERTLALVKPDAINKADEIETIILNHGFTVLEKRRIILTAEQCSDFYS</sequence>
<reference evidence="4" key="1">
    <citation type="submission" date="2021-02" db="EMBL/GenBank/DDBJ databases">
        <authorList>
            <person name="Nowell W R."/>
        </authorList>
    </citation>
    <scope>NUCLEOTIDE SEQUENCE</scope>
</reference>
<comment type="caution">
    <text evidence="4">The sequence shown here is derived from an EMBL/GenBank/DDBJ whole genome shotgun (WGS) entry which is preliminary data.</text>
</comment>
<name>A0A8S3DC88_9BILA</name>
<dbReference type="GO" id="GO:1902176">
    <property type="term" value="P:negative regulation of oxidative stress-induced intrinsic apoptotic signaling pathway"/>
    <property type="evidence" value="ECO:0007669"/>
    <property type="project" value="TreeGrafter"/>
</dbReference>
<evidence type="ECO:0000259" key="3">
    <source>
        <dbReference type="Pfam" id="PF00334"/>
    </source>
</evidence>
<feature type="non-terminal residue" evidence="4">
    <location>
        <position position="1"/>
    </location>
</feature>
<dbReference type="Pfam" id="PF00334">
    <property type="entry name" value="NDK"/>
    <property type="match status" value="1"/>
</dbReference>
<comment type="similarity">
    <text evidence="1 2">Belongs to the NDK family.</text>
</comment>
<gene>
    <name evidence="4" type="ORF">GIL414_LOCUS54951</name>
</gene>
<comment type="caution">
    <text evidence="2">Lacks conserved residue(s) required for the propagation of feature annotation.</text>
</comment>
<dbReference type="AlphaFoldDB" id="A0A8S3DC88"/>
<dbReference type="Proteomes" id="UP000681720">
    <property type="component" value="Unassembled WGS sequence"/>
</dbReference>
<dbReference type="InterPro" id="IPR034907">
    <property type="entry name" value="NDK-like_dom"/>
</dbReference>
<organism evidence="4 5">
    <name type="scientific">Rotaria magnacalcarata</name>
    <dbReference type="NCBI Taxonomy" id="392030"/>
    <lineage>
        <taxon>Eukaryota</taxon>
        <taxon>Metazoa</taxon>
        <taxon>Spiralia</taxon>
        <taxon>Gnathifera</taxon>
        <taxon>Rotifera</taxon>
        <taxon>Eurotatoria</taxon>
        <taxon>Bdelloidea</taxon>
        <taxon>Philodinida</taxon>
        <taxon>Philodinidae</taxon>
        <taxon>Rotaria</taxon>
    </lineage>
</organism>
<dbReference type="PANTHER" id="PTHR46161:SF1">
    <property type="entry name" value="NUCLEOSIDE DIPHOSPHATE KINASE HOMOLOG 5"/>
    <property type="match status" value="1"/>
</dbReference>
<feature type="domain" description="Nucleoside diphosphate kinase-like" evidence="3">
    <location>
        <begin position="11"/>
        <end position="57"/>
    </location>
</feature>
<dbReference type="GO" id="GO:0005929">
    <property type="term" value="C:cilium"/>
    <property type="evidence" value="ECO:0007669"/>
    <property type="project" value="TreeGrafter"/>
</dbReference>
<dbReference type="PROSITE" id="PS51374">
    <property type="entry name" value="NDPK_LIKE"/>
    <property type="match status" value="1"/>
</dbReference>
<evidence type="ECO:0000256" key="2">
    <source>
        <dbReference type="PROSITE-ProRule" id="PRU00706"/>
    </source>
</evidence>
<evidence type="ECO:0000313" key="4">
    <source>
        <dbReference type="EMBL" id="CAF4962734.1"/>
    </source>
</evidence>
<protein>
    <recommendedName>
        <fullName evidence="3">Nucleoside diphosphate kinase-like domain-containing protein</fullName>
    </recommendedName>
</protein>